<evidence type="ECO:0000259" key="1">
    <source>
        <dbReference type="PROSITE" id="PS51186"/>
    </source>
</evidence>
<dbReference type="STRING" id="41431.PCC8801_3365"/>
<dbReference type="GO" id="GO:0016747">
    <property type="term" value="F:acyltransferase activity, transferring groups other than amino-acyl groups"/>
    <property type="evidence" value="ECO:0007669"/>
    <property type="project" value="InterPro"/>
</dbReference>
<dbReference type="Proteomes" id="UP000008204">
    <property type="component" value="Chromosome"/>
</dbReference>
<dbReference type="AlphaFoldDB" id="B7JZC2"/>
<keyword evidence="2" id="KW-0808">Transferase</keyword>
<organism evidence="2 3">
    <name type="scientific">Rippkaea orientalis (strain PCC 8801 / RF-1)</name>
    <name type="common">Cyanothece sp. (strain PCC 8801)</name>
    <dbReference type="NCBI Taxonomy" id="41431"/>
    <lineage>
        <taxon>Bacteria</taxon>
        <taxon>Bacillati</taxon>
        <taxon>Cyanobacteriota</taxon>
        <taxon>Cyanophyceae</taxon>
        <taxon>Oscillatoriophycideae</taxon>
        <taxon>Chroococcales</taxon>
        <taxon>Aphanothecaceae</taxon>
        <taxon>Rippkaea</taxon>
        <taxon>Rippkaea orientalis</taxon>
    </lineage>
</organism>
<dbReference type="HOGENOM" id="CLU_081840_3_2_3"/>
<dbReference type="CDD" id="cd04301">
    <property type="entry name" value="NAT_SF"/>
    <property type="match status" value="1"/>
</dbReference>
<evidence type="ECO:0000313" key="3">
    <source>
        <dbReference type="Proteomes" id="UP000008204"/>
    </source>
</evidence>
<name>B7JZC2_RIPO1</name>
<gene>
    <name evidence="2" type="ordered locus">PCC8801_3365</name>
</gene>
<accession>B7JZC2</accession>
<dbReference type="Gene3D" id="3.40.630.30">
    <property type="match status" value="1"/>
</dbReference>
<dbReference type="Pfam" id="PF13527">
    <property type="entry name" value="Acetyltransf_9"/>
    <property type="match status" value="1"/>
</dbReference>
<evidence type="ECO:0000313" key="2">
    <source>
        <dbReference type="EMBL" id="ACK67333.1"/>
    </source>
</evidence>
<dbReference type="PROSITE" id="PS51186">
    <property type="entry name" value="GNAT"/>
    <property type="match status" value="1"/>
</dbReference>
<dbReference type="eggNOG" id="COG3153">
    <property type="taxonomic scope" value="Bacteria"/>
</dbReference>
<dbReference type="EMBL" id="CP001287">
    <property type="protein sequence ID" value="ACK67333.1"/>
    <property type="molecule type" value="Genomic_DNA"/>
</dbReference>
<dbReference type="RefSeq" id="WP_012596594.1">
    <property type="nucleotide sequence ID" value="NC_011726.1"/>
</dbReference>
<dbReference type="OrthoDB" id="9797178at2"/>
<reference evidence="3" key="1">
    <citation type="journal article" date="2011" name="MBio">
        <title>Novel metabolic attributes of the genus Cyanothece, comprising a group of unicellular nitrogen-fixing Cyanobacteria.</title>
        <authorList>
            <person name="Bandyopadhyay A."/>
            <person name="Elvitigala T."/>
            <person name="Welsh E."/>
            <person name="Stockel J."/>
            <person name="Liberton M."/>
            <person name="Min H."/>
            <person name="Sherman L.A."/>
            <person name="Pakrasi H.B."/>
        </authorList>
    </citation>
    <scope>NUCLEOTIDE SEQUENCE [LARGE SCALE GENOMIC DNA]</scope>
    <source>
        <strain evidence="3">PCC 8801</strain>
    </source>
</reference>
<proteinExistence type="predicted"/>
<dbReference type="SUPFAM" id="SSF55729">
    <property type="entry name" value="Acyl-CoA N-acyltransferases (Nat)"/>
    <property type="match status" value="1"/>
</dbReference>
<sequence length="176" mass="19455">MISSYNLSFRAEQPSDRLGIRQIHQAAFGSNTEANIVGDLIERNCPRLSLVAVLDNQAIAHILFTPAIIETRDRLIEGMGLAPLAVLPEFQRQGIGSHLTTLGLETLKNRGEAFVIVLGDPDFYSRFGFIAASSYGIISEFDNIPDEAFRIRIFNQELLNSILGVAKYQPEFSSAI</sequence>
<feature type="domain" description="N-acetyltransferase" evidence="1">
    <location>
        <begin position="7"/>
        <end position="156"/>
    </location>
</feature>
<dbReference type="InterPro" id="IPR016181">
    <property type="entry name" value="Acyl_CoA_acyltransferase"/>
</dbReference>
<keyword evidence="3" id="KW-1185">Reference proteome</keyword>
<protein>
    <submittedName>
        <fullName evidence="2">GCN5-related N-acetyltransferase</fullName>
    </submittedName>
</protein>
<dbReference type="InterPro" id="IPR000182">
    <property type="entry name" value="GNAT_dom"/>
</dbReference>
<dbReference type="KEGG" id="cyp:PCC8801_3365"/>